<accession>A0A8J9W1D5</accession>
<feature type="signal peptide" evidence="1">
    <location>
        <begin position="1"/>
        <end position="17"/>
    </location>
</feature>
<reference evidence="2" key="1">
    <citation type="submission" date="2022-01" db="EMBL/GenBank/DDBJ databases">
        <authorList>
            <person name="Braso-Vives M."/>
        </authorList>
    </citation>
    <scope>NUCLEOTIDE SEQUENCE</scope>
</reference>
<name>A0A8J9W1D5_BRALA</name>
<protein>
    <submittedName>
        <fullName evidence="2">Hypp680 protein</fullName>
    </submittedName>
</protein>
<keyword evidence="3" id="KW-1185">Reference proteome</keyword>
<keyword evidence="1" id="KW-0732">Signal</keyword>
<feature type="chain" id="PRO_5035464662" evidence="1">
    <location>
        <begin position="18"/>
        <end position="71"/>
    </location>
</feature>
<evidence type="ECO:0000256" key="1">
    <source>
        <dbReference type="SAM" id="SignalP"/>
    </source>
</evidence>
<evidence type="ECO:0000313" key="2">
    <source>
        <dbReference type="EMBL" id="CAH1233303.1"/>
    </source>
</evidence>
<sequence length="71" mass="7674">MSLVVDLTACFLSGLSSYYMEACSPIMAVVPTGGKHTNPADMEKMLRSGMVYEQDIACHPTTVSLVPPPWP</sequence>
<dbReference type="AlphaFoldDB" id="A0A8J9W1D5"/>
<gene>
    <name evidence="2" type="primary">Hypp680</name>
    <name evidence="2" type="ORF">BLAG_LOCUS2113</name>
</gene>
<proteinExistence type="predicted"/>
<dbReference type="EMBL" id="OV696686">
    <property type="protein sequence ID" value="CAH1233303.1"/>
    <property type="molecule type" value="Genomic_DNA"/>
</dbReference>
<dbReference type="Proteomes" id="UP000838412">
    <property type="component" value="Chromosome 1"/>
</dbReference>
<organism evidence="2 3">
    <name type="scientific">Branchiostoma lanceolatum</name>
    <name type="common">Common lancelet</name>
    <name type="synonym">Amphioxus lanceolatum</name>
    <dbReference type="NCBI Taxonomy" id="7740"/>
    <lineage>
        <taxon>Eukaryota</taxon>
        <taxon>Metazoa</taxon>
        <taxon>Chordata</taxon>
        <taxon>Cephalochordata</taxon>
        <taxon>Leptocardii</taxon>
        <taxon>Amphioxiformes</taxon>
        <taxon>Branchiostomatidae</taxon>
        <taxon>Branchiostoma</taxon>
    </lineage>
</organism>
<evidence type="ECO:0000313" key="3">
    <source>
        <dbReference type="Proteomes" id="UP000838412"/>
    </source>
</evidence>